<evidence type="ECO:0000256" key="1">
    <source>
        <dbReference type="SAM" id="MobiDB-lite"/>
    </source>
</evidence>
<proteinExistence type="predicted"/>
<accession>A0A345Z0R8</accession>
<dbReference type="EMBL" id="MF661791">
    <property type="protein sequence ID" value="AXK50189.1"/>
    <property type="molecule type" value="Genomic_DNA"/>
</dbReference>
<feature type="compositionally biased region" description="Basic residues" evidence="1">
    <location>
        <begin position="34"/>
        <end position="51"/>
    </location>
</feature>
<feature type="region of interest" description="Disordered" evidence="1">
    <location>
        <begin position="1"/>
        <end position="66"/>
    </location>
</feature>
<name>A0A345Z0R8_9POXV</name>
<dbReference type="Proteomes" id="UP000318014">
    <property type="component" value="Genome"/>
</dbReference>
<gene>
    <name evidence="2" type="ORF">EKPV-NSW-ORF170</name>
</gene>
<sequence length="66" mass="7064">MRGPVAPPPVSSSQASGTLRKSYKLSASAVSSRIKYKDKKKQKTTKPHKKPTTLPSQPSCLIAARG</sequence>
<organism evidence="2 3">
    <name type="scientific">Eastern grey kangaroopox virus</name>
    <dbReference type="NCBI Taxonomy" id="2042482"/>
    <lineage>
        <taxon>Viruses</taxon>
        <taxon>Varidnaviria</taxon>
        <taxon>Bamfordvirae</taxon>
        <taxon>Nucleocytoviricota</taxon>
        <taxon>Pokkesviricetes</taxon>
        <taxon>Chitovirales</taxon>
        <taxon>Poxviridae</taxon>
        <taxon>Chordopoxvirinae</taxon>
        <taxon>Macropopoxvirus</taxon>
        <taxon>Macropopoxvirus mgiganteuspox</taxon>
        <taxon>Eastern kangaroopox virus</taxon>
    </lineage>
</organism>
<reference evidence="2 3" key="1">
    <citation type="journal article" date="2017" name="Sci. Rep.">
        <title>Molecular and microscopic characterization of a novel Eastern grey kangaroopox virus genome directly from a clinical sample.</title>
        <authorList>
            <person name="Sarker S."/>
            <person name="Roberts H.K."/>
            <person name="Tidd N."/>
            <person name="Ault S."/>
            <person name="Ladmore G."/>
            <person name="Peters A."/>
            <person name="Forwood J.K."/>
            <person name="Helbig K."/>
            <person name="Raidal S.R."/>
        </authorList>
    </citation>
    <scope>NUCLEOTIDE SEQUENCE [LARGE SCALE GENOMIC DNA]</scope>
    <source>
        <strain evidence="2 3">NSW</strain>
    </source>
</reference>
<feature type="compositionally biased region" description="Pro residues" evidence="1">
    <location>
        <begin position="1"/>
        <end position="10"/>
    </location>
</feature>
<protein>
    <submittedName>
        <fullName evidence="2">Uncharacterized protein</fullName>
    </submittedName>
</protein>
<evidence type="ECO:0000313" key="2">
    <source>
        <dbReference type="EMBL" id="AXK50189.1"/>
    </source>
</evidence>
<evidence type="ECO:0000313" key="3">
    <source>
        <dbReference type="Proteomes" id="UP000318014"/>
    </source>
</evidence>